<keyword evidence="1" id="KW-0472">Membrane</keyword>
<evidence type="ECO:0000313" key="3">
    <source>
        <dbReference type="Proteomes" id="UP001217089"/>
    </source>
</evidence>
<dbReference type="Proteomes" id="UP001217089">
    <property type="component" value="Unassembled WGS sequence"/>
</dbReference>
<accession>A0ABQ9ELQ9</accession>
<reference evidence="2 3" key="1">
    <citation type="submission" date="2022-12" db="EMBL/GenBank/DDBJ databases">
        <title>Chromosome-level genome of Tegillarca granosa.</title>
        <authorList>
            <person name="Kim J."/>
        </authorList>
    </citation>
    <scope>NUCLEOTIDE SEQUENCE [LARGE SCALE GENOMIC DNA]</scope>
    <source>
        <strain evidence="2">Teg-2019</strain>
        <tissue evidence="2">Adductor muscle</tissue>
    </source>
</reference>
<keyword evidence="3" id="KW-1185">Reference proteome</keyword>
<gene>
    <name evidence="2" type="ORF">KUTeg_018078</name>
</gene>
<evidence type="ECO:0000256" key="1">
    <source>
        <dbReference type="SAM" id="Phobius"/>
    </source>
</evidence>
<keyword evidence="1" id="KW-1133">Transmembrane helix</keyword>
<feature type="transmembrane region" description="Helical" evidence="1">
    <location>
        <begin position="18"/>
        <end position="37"/>
    </location>
</feature>
<comment type="caution">
    <text evidence="2">The sequence shown here is derived from an EMBL/GenBank/DDBJ whole genome shotgun (WGS) entry which is preliminary data.</text>
</comment>
<keyword evidence="1" id="KW-0812">Transmembrane</keyword>
<organism evidence="2 3">
    <name type="scientific">Tegillarca granosa</name>
    <name type="common">Malaysian cockle</name>
    <name type="synonym">Anadara granosa</name>
    <dbReference type="NCBI Taxonomy" id="220873"/>
    <lineage>
        <taxon>Eukaryota</taxon>
        <taxon>Metazoa</taxon>
        <taxon>Spiralia</taxon>
        <taxon>Lophotrochozoa</taxon>
        <taxon>Mollusca</taxon>
        <taxon>Bivalvia</taxon>
        <taxon>Autobranchia</taxon>
        <taxon>Pteriomorphia</taxon>
        <taxon>Arcoida</taxon>
        <taxon>Arcoidea</taxon>
        <taxon>Arcidae</taxon>
        <taxon>Tegillarca</taxon>
    </lineage>
</organism>
<proteinExistence type="predicted"/>
<name>A0ABQ9ELQ9_TEGGR</name>
<protein>
    <submittedName>
        <fullName evidence="2">Uncharacterized protein</fullName>
    </submittedName>
</protein>
<sequence>MLCEHEAVAREASRFKRAFWLIGGAIVGGFIGRFGGWTGCVIGTMSDADKKNLVDGVQVLVESKSIDDLISFSDKQKQREKLLTLKFHISFVTIQDPALINLLNTNPLVDQLKIFKKFIASARTYQYQYKLEQPQIKKIMIRQNNH</sequence>
<dbReference type="EMBL" id="JARBDR010000903">
    <property type="protein sequence ID" value="KAJ8304495.1"/>
    <property type="molecule type" value="Genomic_DNA"/>
</dbReference>
<evidence type="ECO:0000313" key="2">
    <source>
        <dbReference type="EMBL" id="KAJ8304495.1"/>
    </source>
</evidence>